<dbReference type="Gene3D" id="3.30.300.210">
    <property type="entry name" value="Nutrient germinant receptor protein C, domain 3"/>
    <property type="match status" value="1"/>
</dbReference>
<dbReference type="Pfam" id="PF05504">
    <property type="entry name" value="Spore_GerAC"/>
    <property type="match status" value="1"/>
</dbReference>
<keyword evidence="7" id="KW-0449">Lipoprotein</keyword>
<keyword evidence="3" id="KW-0309">Germination</keyword>
<sequence>MKKKYVFIIICLFSLVGCVNQKVLENLGLIIAVGYDKDGEKVKGKVITHHFGQKTEQVAEEFEGEGFTVKGFRKDANYQVSNRLVSGQLRVAIFNQELAKDGIITYVESLIRDASTQANLYLAISEGSARELLDQKKFDKKGNVGIYIYQMIQQNVKAETMVESTIHNFARDHYEIGQDSILPIIKQTKNGVSVDGIAMMRRGKMKFILPEQYKFYLGLMREGFQKVEQEMELPFEPFKKHVQGEPKNETFHIMLNQFKAKPKIKVIKEKPITFQIDIDAKVGIFEVTEKMVIDEKLYPVLEKEIAKEIKKNVEGLLANLQEEDCDPIGFGSRYNAHKRGVHLTNDMWYKMYKDVKFKVNTKVEILRNGVLN</sequence>
<dbReference type="GO" id="GO:0009847">
    <property type="term" value="P:spore germination"/>
    <property type="evidence" value="ECO:0007669"/>
    <property type="project" value="InterPro"/>
</dbReference>
<evidence type="ECO:0000256" key="3">
    <source>
        <dbReference type="ARBA" id="ARBA00022544"/>
    </source>
</evidence>
<dbReference type="InterPro" id="IPR046953">
    <property type="entry name" value="Spore_GerAC-like_C"/>
</dbReference>
<gene>
    <name evidence="10" type="ORF">GCM10007140_07040</name>
</gene>
<dbReference type="InterPro" id="IPR038501">
    <property type="entry name" value="Spore_GerAC_C_sf"/>
</dbReference>
<evidence type="ECO:0000256" key="4">
    <source>
        <dbReference type="ARBA" id="ARBA00022729"/>
    </source>
</evidence>
<accession>A0A917ALN6</accession>
<keyword evidence="6" id="KW-0564">Palmitate</keyword>
<protein>
    <submittedName>
        <fullName evidence="10">Germination protein GerHC</fullName>
    </submittedName>
</protein>
<dbReference type="EMBL" id="BMFK01000001">
    <property type="protein sequence ID" value="GGE59305.1"/>
    <property type="molecule type" value="Genomic_DNA"/>
</dbReference>
<evidence type="ECO:0000259" key="9">
    <source>
        <dbReference type="Pfam" id="PF25198"/>
    </source>
</evidence>
<dbReference type="InterPro" id="IPR057336">
    <property type="entry name" value="GerAC_N"/>
</dbReference>
<evidence type="ECO:0000256" key="7">
    <source>
        <dbReference type="ARBA" id="ARBA00023288"/>
    </source>
</evidence>
<dbReference type="PANTHER" id="PTHR35789">
    <property type="entry name" value="SPORE GERMINATION PROTEIN B3"/>
    <property type="match status" value="1"/>
</dbReference>
<organism evidence="10 11">
    <name type="scientific">Priestia taiwanensis</name>
    <dbReference type="NCBI Taxonomy" id="1347902"/>
    <lineage>
        <taxon>Bacteria</taxon>
        <taxon>Bacillati</taxon>
        <taxon>Bacillota</taxon>
        <taxon>Bacilli</taxon>
        <taxon>Bacillales</taxon>
        <taxon>Bacillaceae</taxon>
        <taxon>Priestia</taxon>
    </lineage>
</organism>
<comment type="caution">
    <text evidence="10">The sequence shown here is derived from an EMBL/GenBank/DDBJ whole genome shotgun (WGS) entry which is preliminary data.</text>
</comment>
<evidence type="ECO:0000256" key="6">
    <source>
        <dbReference type="ARBA" id="ARBA00023139"/>
    </source>
</evidence>
<comment type="similarity">
    <text evidence="2">Belongs to the GerABKC lipoprotein family.</text>
</comment>
<reference evidence="10" key="2">
    <citation type="submission" date="2020-09" db="EMBL/GenBank/DDBJ databases">
        <authorList>
            <person name="Sun Q."/>
            <person name="Zhou Y."/>
        </authorList>
    </citation>
    <scope>NUCLEOTIDE SEQUENCE</scope>
    <source>
        <strain evidence="10">CGMCC 1.12698</strain>
    </source>
</reference>
<proteinExistence type="inferred from homology"/>
<evidence type="ECO:0000313" key="11">
    <source>
        <dbReference type="Proteomes" id="UP000605259"/>
    </source>
</evidence>
<evidence type="ECO:0000259" key="8">
    <source>
        <dbReference type="Pfam" id="PF05504"/>
    </source>
</evidence>
<dbReference type="NCBIfam" id="TIGR02887">
    <property type="entry name" value="spore_ger_x_C"/>
    <property type="match status" value="1"/>
</dbReference>
<name>A0A917ALN6_9BACI</name>
<feature type="domain" description="Spore germination GerAC-like C-terminal" evidence="8">
    <location>
        <begin position="195"/>
        <end position="369"/>
    </location>
</feature>
<dbReference type="GO" id="GO:0016020">
    <property type="term" value="C:membrane"/>
    <property type="evidence" value="ECO:0007669"/>
    <property type="project" value="UniProtKB-SubCell"/>
</dbReference>
<dbReference type="InterPro" id="IPR008844">
    <property type="entry name" value="Spore_GerAC-like"/>
</dbReference>
<evidence type="ECO:0000256" key="5">
    <source>
        <dbReference type="ARBA" id="ARBA00023136"/>
    </source>
</evidence>
<dbReference type="AlphaFoldDB" id="A0A917ALN6"/>
<comment type="subcellular location">
    <subcellularLocation>
        <location evidence="1">Membrane</location>
        <topology evidence="1">Lipid-anchor</topology>
    </subcellularLocation>
</comment>
<reference evidence="10" key="1">
    <citation type="journal article" date="2014" name="Int. J. Syst. Evol. Microbiol.">
        <title>Complete genome sequence of Corynebacterium casei LMG S-19264T (=DSM 44701T), isolated from a smear-ripened cheese.</title>
        <authorList>
            <consortium name="US DOE Joint Genome Institute (JGI-PGF)"/>
            <person name="Walter F."/>
            <person name="Albersmeier A."/>
            <person name="Kalinowski J."/>
            <person name="Ruckert C."/>
        </authorList>
    </citation>
    <scope>NUCLEOTIDE SEQUENCE</scope>
    <source>
        <strain evidence="10">CGMCC 1.12698</strain>
    </source>
</reference>
<keyword evidence="4" id="KW-0732">Signal</keyword>
<dbReference type="Proteomes" id="UP000605259">
    <property type="component" value="Unassembled WGS sequence"/>
</dbReference>
<dbReference type="PROSITE" id="PS51257">
    <property type="entry name" value="PROKAR_LIPOPROTEIN"/>
    <property type="match status" value="1"/>
</dbReference>
<dbReference type="RefSeq" id="WP_188387046.1">
    <property type="nucleotide sequence ID" value="NZ_BMFK01000001.1"/>
</dbReference>
<dbReference type="PANTHER" id="PTHR35789:SF1">
    <property type="entry name" value="SPORE GERMINATION PROTEIN B3"/>
    <property type="match status" value="1"/>
</dbReference>
<keyword evidence="5" id="KW-0472">Membrane</keyword>
<evidence type="ECO:0000256" key="2">
    <source>
        <dbReference type="ARBA" id="ARBA00007886"/>
    </source>
</evidence>
<dbReference type="Pfam" id="PF25198">
    <property type="entry name" value="Spore_GerAC_N"/>
    <property type="match status" value="1"/>
</dbReference>
<feature type="domain" description="Spore germination protein N-terminal" evidence="9">
    <location>
        <begin position="21"/>
        <end position="186"/>
    </location>
</feature>
<evidence type="ECO:0000256" key="1">
    <source>
        <dbReference type="ARBA" id="ARBA00004635"/>
    </source>
</evidence>
<evidence type="ECO:0000313" key="10">
    <source>
        <dbReference type="EMBL" id="GGE59305.1"/>
    </source>
</evidence>
<keyword evidence="11" id="KW-1185">Reference proteome</keyword>